<gene>
    <name evidence="2" type="ORF">HK105_201227</name>
</gene>
<feature type="compositionally biased region" description="Polar residues" evidence="1">
    <location>
        <begin position="476"/>
        <end position="489"/>
    </location>
</feature>
<comment type="caution">
    <text evidence="2">The sequence shown here is derived from an EMBL/GenBank/DDBJ whole genome shotgun (WGS) entry which is preliminary data.</text>
</comment>
<evidence type="ECO:0000313" key="3">
    <source>
        <dbReference type="Proteomes" id="UP001527925"/>
    </source>
</evidence>
<reference evidence="2 3" key="1">
    <citation type="submission" date="2023-09" db="EMBL/GenBank/DDBJ databases">
        <title>Pangenome analysis of Batrachochytrium dendrobatidis and related Chytrids.</title>
        <authorList>
            <person name="Yacoub M.N."/>
            <person name="Stajich J.E."/>
            <person name="James T.Y."/>
        </authorList>
    </citation>
    <scope>NUCLEOTIDE SEQUENCE [LARGE SCALE GENOMIC DNA]</scope>
    <source>
        <strain evidence="2 3">JEL0888</strain>
    </source>
</reference>
<evidence type="ECO:0000256" key="1">
    <source>
        <dbReference type="SAM" id="MobiDB-lite"/>
    </source>
</evidence>
<protein>
    <submittedName>
        <fullName evidence="2">Uncharacterized protein</fullName>
    </submittedName>
</protein>
<evidence type="ECO:0000313" key="2">
    <source>
        <dbReference type="EMBL" id="KAL2918958.1"/>
    </source>
</evidence>
<feature type="region of interest" description="Disordered" evidence="1">
    <location>
        <begin position="432"/>
        <end position="496"/>
    </location>
</feature>
<accession>A0ABR4NHE9</accession>
<dbReference type="EMBL" id="JADGIZ020000004">
    <property type="protein sequence ID" value="KAL2918958.1"/>
    <property type="molecule type" value="Genomic_DNA"/>
</dbReference>
<feature type="compositionally biased region" description="Basic residues" evidence="1">
    <location>
        <begin position="438"/>
        <end position="457"/>
    </location>
</feature>
<keyword evidence="3" id="KW-1185">Reference proteome</keyword>
<sequence length="496" mass="52591">MFDASLSNGVRYLIAARCNAIWSTSRAVAARLLRNGHPFVGRQCPICRTPLGAFSPVGHLITAMALAGWSNKEPAHDIQVPSDPLSAKGLATPFVVSGCDQANDTQTSFVQGAVFDPATGSLFVYNPLIINKGSEPAAAPVVPKLPAGAIVGLWLGSNSDQIHLTGAGVKQGRCVNGLGKSDFGQFAACNAEAFLAAARTAAKIPPLGTARDGRPCPTVRDFSIVDQDQSDNVVTNYILAKDGRLAQNTAANRAKLGTKLIENGSDNLLLVRTLEALGCKPFVAPDLADPGSKLAALPLNELQAQRFQKAPVALVPVDDPMVLVDGKRSLAKATLYRKQVLQPSANIANSDTTAYCRNLIKIAPARIARGKPFTAKAATLDAAVGSSLFTFLAARLDKTLGADGLNCLGLLKIKSPVVLTKNAEGVVVDAKFNLGGGGRKHRKHRKHRKQHKQRKQKGGTEKNNSQTTKEPEPQKHQNNGTMKQSSATNKNERSAD</sequence>
<dbReference type="Proteomes" id="UP001527925">
    <property type="component" value="Unassembled WGS sequence"/>
</dbReference>
<organism evidence="2 3">
    <name type="scientific">Polyrhizophydium stewartii</name>
    <dbReference type="NCBI Taxonomy" id="2732419"/>
    <lineage>
        <taxon>Eukaryota</taxon>
        <taxon>Fungi</taxon>
        <taxon>Fungi incertae sedis</taxon>
        <taxon>Chytridiomycota</taxon>
        <taxon>Chytridiomycota incertae sedis</taxon>
        <taxon>Chytridiomycetes</taxon>
        <taxon>Rhizophydiales</taxon>
        <taxon>Rhizophydiales incertae sedis</taxon>
        <taxon>Polyrhizophydium</taxon>
    </lineage>
</organism>
<name>A0ABR4NHE9_9FUNG</name>
<proteinExistence type="predicted"/>